<keyword evidence="3" id="KW-0418">Kinase</keyword>
<name>S9RAI9_SCHOY</name>
<dbReference type="InterPro" id="IPR051130">
    <property type="entry name" value="Mito_struct-func_regulator"/>
</dbReference>
<comment type="similarity">
    <text evidence="1">Belongs to the protein kinase superfamily. ADCK protein kinase family.</text>
</comment>
<dbReference type="HOGENOM" id="CLU_006533_2_5_1"/>
<feature type="domain" description="ABC1 atypical kinase-like" evidence="2">
    <location>
        <begin position="149"/>
        <end position="399"/>
    </location>
</feature>
<dbReference type="InterPro" id="IPR004147">
    <property type="entry name" value="ABC1_dom"/>
</dbReference>
<dbReference type="Pfam" id="PF03109">
    <property type="entry name" value="ABC1"/>
    <property type="match status" value="1"/>
</dbReference>
<dbReference type="CDD" id="cd13969">
    <property type="entry name" value="ADCK1-like"/>
    <property type="match status" value="1"/>
</dbReference>
<proteinExistence type="inferred from homology"/>
<dbReference type="GO" id="GO:0007005">
    <property type="term" value="P:mitochondrion organization"/>
    <property type="evidence" value="ECO:0007669"/>
    <property type="project" value="EnsemblFungi"/>
</dbReference>
<dbReference type="PANTHER" id="PTHR43173">
    <property type="entry name" value="ABC1 FAMILY PROTEIN"/>
    <property type="match status" value="1"/>
</dbReference>
<dbReference type="VEuPathDB" id="FungiDB:SOCG_02611"/>
<dbReference type="RefSeq" id="XP_013016557.1">
    <property type="nucleotide sequence ID" value="XM_013161103.1"/>
</dbReference>
<dbReference type="GO" id="GO:0016301">
    <property type="term" value="F:kinase activity"/>
    <property type="evidence" value="ECO:0007669"/>
    <property type="project" value="UniProtKB-KW"/>
</dbReference>
<dbReference type="OMA" id="RCNPEDI"/>
<protein>
    <submittedName>
        <fullName evidence="3">Atypical/ABC1/ABC1-B protein kinase</fullName>
    </submittedName>
</protein>
<evidence type="ECO:0000313" key="3">
    <source>
        <dbReference type="EMBL" id="EPX75135.1"/>
    </source>
</evidence>
<dbReference type="GO" id="GO:0005743">
    <property type="term" value="C:mitochondrial inner membrane"/>
    <property type="evidence" value="ECO:0007669"/>
    <property type="project" value="EnsemblFungi"/>
</dbReference>
<keyword evidence="3" id="KW-0808">Transferase</keyword>
<dbReference type="SUPFAM" id="SSF56112">
    <property type="entry name" value="Protein kinase-like (PK-like)"/>
    <property type="match status" value="1"/>
</dbReference>
<sequence>MFSRVFWPRISNSLWNSSKKELPKLFKAPHAKRNGKFRKPVFVGAGITLMASVSLVDFDPIKNASVSSKRAYKVVLAGFLCFSDYKRILSGSYATEEERQTALSECHLRCAERSLKVFEENGGIFIKIGQHLSAMNYIIPKEWTSTMVKLQDQCPSTSIEDVDRLFKEDTGSSLDELFDEFISEPLGVASLAQVHKGKLRNSDTWVAVKIQHPSVTQNSPVDLVMTRWVFKAIKTFFPDFKLMWLADEMEVSLPQELDFTREATNAIETKEHFNQISTSLYVPEIIWSKPRILVMEYVSGARIDNTKYFEQNHISNDLVSTDLCHIFNEMIFGKGGHLHCDPHGGNVFIRSKPKGSKSPRNFEIVLLDHGLYRDIPNEVQVDYANLWLNIIDFNEEKLKIYAQKIANVSEKSFPLFAAAITGRPYKSLKSLPMSGRDREEEQKRFRKAVQKGDMLQSVISLLSNMPRLTLLLMKTNDLVRALDESLHTHTGSEKIYLIMARYCLSAIHRNHMESLWNSQSFWFTKLFKSSLYKIKYSWGMLRFYLAEDYFYYKHKYFC</sequence>
<evidence type="ECO:0000313" key="4">
    <source>
        <dbReference type="Proteomes" id="UP000016088"/>
    </source>
</evidence>
<dbReference type="OrthoDB" id="427480at2759"/>
<accession>S9RAI9</accession>
<dbReference type="Proteomes" id="UP000016088">
    <property type="component" value="Unassembled WGS sequence"/>
</dbReference>
<dbReference type="EMBL" id="KE503206">
    <property type="protein sequence ID" value="EPX75135.1"/>
    <property type="molecule type" value="Genomic_DNA"/>
</dbReference>
<dbReference type="GeneID" id="25031587"/>
<dbReference type="eggNOG" id="KOG1235">
    <property type="taxonomic scope" value="Eukaryota"/>
</dbReference>
<keyword evidence="4" id="KW-1185">Reference proteome</keyword>
<dbReference type="PANTHER" id="PTHR43173:SF19">
    <property type="entry name" value="AARF DOMAIN-CONTAINING PROTEIN KINASE 1"/>
    <property type="match status" value="1"/>
</dbReference>
<dbReference type="GO" id="GO:0055088">
    <property type="term" value="P:lipid homeostasis"/>
    <property type="evidence" value="ECO:0007669"/>
    <property type="project" value="EnsemblFungi"/>
</dbReference>
<gene>
    <name evidence="3" type="ORF">SOCG_02611</name>
</gene>
<reference evidence="3 4" key="1">
    <citation type="journal article" date="2011" name="Science">
        <title>Comparative functional genomics of the fission yeasts.</title>
        <authorList>
            <person name="Rhind N."/>
            <person name="Chen Z."/>
            <person name="Yassour M."/>
            <person name="Thompson D.A."/>
            <person name="Haas B.J."/>
            <person name="Habib N."/>
            <person name="Wapinski I."/>
            <person name="Roy S."/>
            <person name="Lin M.F."/>
            <person name="Heiman D.I."/>
            <person name="Young S.K."/>
            <person name="Furuya K."/>
            <person name="Guo Y."/>
            <person name="Pidoux A."/>
            <person name="Chen H.M."/>
            <person name="Robbertse B."/>
            <person name="Goldberg J.M."/>
            <person name="Aoki K."/>
            <person name="Bayne E.H."/>
            <person name="Berlin A.M."/>
            <person name="Desjardins C.A."/>
            <person name="Dobbs E."/>
            <person name="Dukaj L."/>
            <person name="Fan L."/>
            <person name="FitzGerald M.G."/>
            <person name="French C."/>
            <person name="Gujja S."/>
            <person name="Hansen K."/>
            <person name="Keifenheim D."/>
            <person name="Levin J.Z."/>
            <person name="Mosher R.A."/>
            <person name="Mueller C.A."/>
            <person name="Pfiffner J."/>
            <person name="Priest M."/>
            <person name="Russ C."/>
            <person name="Smialowska A."/>
            <person name="Swoboda P."/>
            <person name="Sykes S.M."/>
            <person name="Vaughn M."/>
            <person name="Vengrova S."/>
            <person name="Yoder R."/>
            <person name="Zeng Q."/>
            <person name="Allshire R."/>
            <person name="Baulcombe D."/>
            <person name="Birren B.W."/>
            <person name="Brown W."/>
            <person name="Ekwall K."/>
            <person name="Kellis M."/>
            <person name="Leatherwood J."/>
            <person name="Levin H."/>
            <person name="Margalit H."/>
            <person name="Martienssen R."/>
            <person name="Nieduszynski C.A."/>
            <person name="Spatafora J.W."/>
            <person name="Friedman N."/>
            <person name="Dalgaard J.Z."/>
            <person name="Baumann P."/>
            <person name="Niki H."/>
            <person name="Regev A."/>
            <person name="Nusbaum C."/>
        </authorList>
    </citation>
    <scope>NUCLEOTIDE SEQUENCE [LARGE SCALE GENOMIC DNA]</scope>
    <source>
        <strain evidence="4">yFS286</strain>
    </source>
</reference>
<evidence type="ECO:0000259" key="2">
    <source>
        <dbReference type="Pfam" id="PF03109"/>
    </source>
</evidence>
<organism evidence="3 4">
    <name type="scientific">Schizosaccharomyces octosporus (strain yFS286)</name>
    <name type="common">Fission yeast</name>
    <name type="synonym">Octosporomyces octosporus</name>
    <dbReference type="NCBI Taxonomy" id="483514"/>
    <lineage>
        <taxon>Eukaryota</taxon>
        <taxon>Fungi</taxon>
        <taxon>Dikarya</taxon>
        <taxon>Ascomycota</taxon>
        <taxon>Taphrinomycotina</taxon>
        <taxon>Schizosaccharomycetes</taxon>
        <taxon>Schizosaccharomycetales</taxon>
        <taxon>Schizosaccharomycetaceae</taxon>
        <taxon>Schizosaccharomyces</taxon>
    </lineage>
</organism>
<dbReference type="InterPro" id="IPR045307">
    <property type="entry name" value="ADCK1_dom"/>
</dbReference>
<dbReference type="InterPro" id="IPR011009">
    <property type="entry name" value="Kinase-like_dom_sf"/>
</dbReference>
<dbReference type="AlphaFoldDB" id="S9RAI9"/>
<evidence type="ECO:0000256" key="1">
    <source>
        <dbReference type="ARBA" id="ARBA00009670"/>
    </source>
</evidence>